<organism evidence="2 3">
    <name type="scientific">Glaciecola petra</name>
    <dbReference type="NCBI Taxonomy" id="3075602"/>
    <lineage>
        <taxon>Bacteria</taxon>
        <taxon>Pseudomonadati</taxon>
        <taxon>Pseudomonadota</taxon>
        <taxon>Gammaproteobacteria</taxon>
        <taxon>Alteromonadales</taxon>
        <taxon>Alteromonadaceae</taxon>
        <taxon>Glaciecola</taxon>
    </lineage>
</organism>
<evidence type="ECO:0000256" key="1">
    <source>
        <dbReference type="SAM" id="Phobius"/>
    </source>
</evidence>
<dbReference type="Proteomes" id="UP001253545">
    <property type="component" value="Unassembled WGS sequence"/>
</dbReference>
<evidence type="ECO:0000313" key="3">
    <source>
        <dbReference type="Proteomes" id="UP001253545"/>
    </source>
</evidence>
<name>A0ABU2ZQ16_9ALTE</name>
<keyword evidence="1" id="KW-0812">Transmembrane</keyword>
<dbReference type="EMBL" id="JAVRHX010000001">
    <property type="protein sequence ID" value="MDT0594723.1"/>
    <property type="molecule type" value="Genomic_DNA"/>
</dbReference>
<dbReference type="RefSeq" id="WP_311368183.1">
    <property type="nucleotide sequence ID" value="NZ_JAVRHX010000001.1"/>
</dbReference>
<dbReference type="InterPro" id="IPR021806">
    <property type="entry name" value="DUF3379"/>
</dbReference>
<feature type="transmembrane region" description="Helical" evidence="1">
    <location>
        <begin position="78"/>
        <end position="98"/>
    </location>
</feature>
<keyword evidence="1" id="KW-1133">Transmembrane helix</keyword>
<reference evidence="2 3" key="1">
    <citation type="submission" date="2023-09" db="EMBL/GenBank/DDBJ databases">
        <authorList>
            <person name="Rey-Velasco X."/>
        </authorList>
    </citation>
    <scope>NUCLEOTIDE SEQUENCE [LARGE SCALE GENOMIC DNA]</scope>
    <source>
        <strain evidence="2 3">P117</strain>
    </source>
</reference>
<accession>A0ABU2ZQ16</accession>
<proteinExistence type="predicted"/>
<sequence>MDDLSFRKAVYADPFTKDQSVIEAAQQDPKKKAFWDELKEMEKQLQDAMNIPVPDNLAERLILKQSLKQHEKTQQKRPWYLALAASVLLASVVSFNMLSGSDGSKFENDVFAHMDHVSLELMKSSDVDMNAVNSKLASFNGSVDESIGNIVSANYCYLDKIKSLHVIIRGERGLTSLFIVPDSITASVSDTFSNASFQGAAFLLESAKIIVIGDDSQSVEDIKARAKSSLRFSA</sequence>
<protein>
    <submittedName>
        <fullName evidence="2">DUF3379 family protein</fullName>
    </submittedName>
</protein>
<keyword evidence="3" id="KW-1185">Reference proteome</keyword>
<keyword evidence="1" id="KW-0472">Membrane</keyword>
<comment type="caution">
    <text evidence="2">The sequence shown here is derived from an EMBL/GenBank/DDBJ whole genome shotgun (WGS) entry which is preliminary data.</text>
</comment>
<evidence type="ECO:0000313" key="2">
    <source>
        <dbReference type="EMBL" id="MDT0594723.1"/>
    </source>
</evidence>
<gene>
    <name evidence="2" type="ORF">RM552_07725</name>
</gene>
<dbReference type="Pfam" id="PF11859">
    <property type="entry name" value="DUF3379"/>
    <property type="match status" value="1"/>
</dbReference>